<accession>A0A022W442</accession>
<dbReference type="Proteomes" id="UP000023758">
    <property type="component" value="Unassembled WGS sequence"/>
</dbReference>
<sequence>MFAFFFFFSLVVPLPFPRKRETTQNQTTALVQTGKVCILKDRHSLLFVWLALPFDRSNSWLGDRIGVVIPPSPYHQPPTKPVDLPAASDHRPHLIHVVES</sequence>
<dbReference type="AlphaFoldDB" id="A0A022W442"/>
<name>A0A022W442_TRIRU</name>
<reference evidence="1" key="1">
    <citation type="submission" date="2014-02" db="EMBL/GenBank/DDBJ databases">
        <title>The Genome Sequence of Trichophyton rubrum (morphotype fischeri) CBS 288.86.</title>
        <authorList>
            <consortium name="The Broad Institute Genomics Platform"/>
            <person name="Cuomo C.A."/>
            <person name="White T.C."/>
            <person name="Graser Y."/>
            <person name="Martinez-Rossi N."/>
            <person name="Heitman J."/>
            <person name="Young S.K."/>
            <person name="Zeng Q."/>
            <person name="Gargeya S."/>
            <person name="Abouelleil A."/>
            <person name="Alvarado L."/>
            <person name="Chapman S.B."/>
            <person name="Gainer-Dewar J."/>
            <person name="Goldberg J."/>
            <person name="Griggs A."/>
            <person name="Gujja S."/>
            <person name="Hansen M."/>
            <person name="Howarth C."/>
            <person name="Imamovic A."/>
            <person name="Larimer J."/>
            <person name="Martinez D."/>
            <person name="Murphy C."/>
            <person name="Pearson M.D."/>
            <person name="Persinoti G."/>
            <person name="Poon T."/>
            <person name="Priest M."/>
            <person name="Roberts A.D."/>
            <person name="Saif S."/>
            <person name="Shea T.D."/>
            <person name="Sykes S.N."/>
            <person name="Wortman J."/>
            <person name="Nusbaum C."/>
            <person name="Birren B."/>
        </authorList>
    </citation>
    <scope>NUCLEOTIDE SEQUENCE [LARGE SCALE GENOMIC DNA]</scope>
    <source>
        <strain evidence="1">CBS 288.86</strain>
    </source>
</reference>
<dbReference type="EMBL" id="KK207840">
    <property type="protein sequence ID" value="EZF52853.1"/>
    <property type="molecule type" value="Genomic_DNA"/>
</dbReference>
<evidence type="ECO:0000313" key="1">
    <source>
        <dbReference type="EMBL" id="EZF52853.1"/>
    </source>
</evidence>
<protein>
    <submittedName>
        <fullName evidence="1">Uncharacterized protein</fullName>
    </submittedName>
</protein>
<proteinExistence type="predicted"/>
<organism evidence="1">
    <name type="scientific">Trichophyton rubrum CBS 288.86</name>
    <dbReference type="NCBI Taxonomy" id="1215330"/>
    <lineage>
        <taxon>Eukaryota</taxon>
        <taxon>Fungi</taxon>
        <taxon>Dikarya</taxon>
        <taxon>Ascomycota</taxon>
        <taxon>Pezizomycotina</taxon>
        <taxon>Eurotiomycetes</taxon>
        <taxon>Eurotiomycetidae</taxon>
        <taxon>Onygenales</taxon>
        <taxon>Arthrodermataceae</taxon>
        <taxon>Trichophyton</taxon>
    </lineage>
</organism>
<gene>
    <name evidence="1" type="ORF">H103_04150</name>
</gene>
<dbReference type="HOGENOM" id="CLU_2308106_0_0_1"/>